<organism evidence="1 2">
    <name type="scientific">Gossypium darwinii</name>
    <name type="common">Darwin's cotton</name>
    <name type="synonym">Gossypium barbadense var. darwinii</name>
    <dbReference type="NCBI Taxonomy" id="34276"/>
    <lineage>
        <taxon>Eukaryota</taxon>
        <taxon>Viridiplantae</taxon>
        <taxon>Streptophyta</taxon>
        <taxon>Embryophyta</taxon>
        <taxon>Tracheophyta</taxon>
        <taxon>Spermatophyta</taxon>
        <taxon>Magnoliopsida</taxon>
        <taxon>eudicotyledons</taxon>
        <taxon>Gunneridae</taxon>
        <taxon>Pentapetalae</taxon>
        <taxon>rosids</taxon>
        <taxon>malvids</taxon>
        <taxon>Malvales</taxon>
        <taxon>Malvaceae</taxon>
        <taxon>Malvoideae</taxon>
        <taxon>Gossypium</taxon>
    </lineage>
</organism>
<proteinExistence type="predicted"/>
<dbReference type="AlphaFoldDB" id="A0A5D2DGR1"/>
<protein>
    <submittedName>
        <fullName evidence="1">Uncharacterized protein</fullName>
    </submittedName>
</protein>
<keyword evidence="2" id="KW-1185">Reference proteome</keyword>
<gene>
    <name evidence="1" type="ORF">ES288_D02G172000v1</name>
</gene>
<dbReference type="EMBL" id="CM017702">
    <property type="protein sequence ID" value="TYG79872.1"/>
    <property type="molecule type" value="Genomic_DNA"/>
</dbReference>
<name>A0A5D2DGR1_GOSDA</name>
<evidence type="ECO:0000313" key="2">
    <source>
        <dbReference type="Proteomes" id="UP000323506"/>
    </source>
</evidence>
<accession>A0A5D2DGR1</accession>
<sequence length="151" mass="16885">MLDCRSREFLWQEGHIAFATKEEADTEFVAEGFSARPCFSLPGYVVTCTDSSFSFSGNRSATRILKQKKLKINVHRPVGTRVVFDEEGNTQAPLAMLADKTSSDIPLDQDIEGVVENSISSSWKSQGLTLLQVECYLMLHSMVVYLSRNLN</sequence>
<evidence type="ECO:0000313" key="1">
    <source>
        <dbReference type="EMBL" id="TYG79872.1"/>
    </source>
</evidence>
<reference evidence="1 2" key="1">
    <citation type="submission" date="2019-06" db="EMBL/GenBank/DDBJ databases">
        <title>WGS assembly of Gossypium darwinii.</title>
        <authorList>
            <person name="Chen Z.J."/>
            <person name="Sreedasyam A."/>
            <person name="Ando A."/>
            <person name="Song Q."/>
            <person name="De L."/>
            <person name="Hulse-Kemp A."/>
            <person name="Ding M."/>
            <person name="Ye W."/>
            <person name="Kirkbride R."/>
            <person name="Jenkins J."/>
            <person name="Plott C."/>
            <person name="Lovell J."/>
            <person name="Lin Y.-M."/>
            <person name="Vaughn R."/>
            <person name="Liu B."/>
            <person name="Li W."/>
            <person name="Simpson S."/>
            <person name="Scheffler B."/>
            <person name="Saski C."/>
            <person name="Grover C."/>
            <person name="Hu G."/>
            <person name="Conover J."/>
            <person name="Carlson J."/>
            <person name="Shu S."/>
            <person name="Boston L."/>
            <person name="Williams M."/>
            <person name="Peterson D."/>
            <person name="Mcgee K."/>
            <person name="Jones D."/>
            <person name="Wendel J."/>
            <person name="Stelly D."/>
            <person name="Grimwood J."/>
            <person name="Schmutz J."/>
        </authorList>
    </citation>
    <scope>NUCLEOTIDE SEQUENCE [LARGE SCALE GENOMIC DNA]</scope>
    <source>
        <strain evidence="1">1808015.09</strain>
    </source>
</reference>
<dbReference type="Proteomes" id="UP000323506">
    <property type="component" value="Chromosome D02"/>
</dbReference>